<organism evidence="1 2">
    <name type="scientific">Mucilaginibacter rubeus</name>
    <dbReference type="NCBI Taxonomy" id="2027860"/>
    <lineage>
        <taxon>Bacteria</taxon>
        <taxon>Pseudomonadati</taxon>
        <taxon>Bacteroidota</taxon>
        <taxon>Sphingobacteriia</taxon>
        <taxon>Sphingobacteriales</taxon>
        <taxon>Sphingobacteriaceae</taxon>
        <taxon>Mucilaginibacter</taxon>
    </lineage>
</organism>
<reference evidence="1" key="1">
    <citation type="submission" date="2019-08" db="EMBL/GenBank/DDBJ databases">
        <title>Comparative genome analysis confer to the adaptation heavy metal polluted environment.</title>
        <authorList>
            <person name="Li Y."/>
        </authorList>
    </citation>
    <scope>NUCLEOTIDE SEQUENCE [LARGE SCALE GENOMIC DNA]</scope>
    <source>
        <strain evidence="1">P1</strain>
    </source>
</reference>
<proteinExistence type="predicted"/>
<dbReference type="AlphaFoldDB" id="A0A5C1HVR5"/>
<evidence type="ECO:0000313" key="1">
    <source>
        <dbReference type="EMBL" id="QEM09180.1"/>
    </source>
</evidence>
<dbReference type="KEGG" id="mrub:DEO27_003825"/>
<dbReference type="OrthoDB" id="673795at2"/>
<name>A0A5C1HVR5_9SPHI</name>
<dbReference type="Proteomes" id="UP000251402">
    <property type="component" value="Chromosome"/>
</dbReference>
<keyword evidence="2" id="KW-1185">Reference proteome</keyword>
<accession>A0A5C1HVR5</accession>
<gene>
    <name evidence="1" type="ORF">DEO27_003825</name>
</gene>
<protein>
    <submittedName>
        <fullName evidence="1">Uncharacterized protein</fullName>
    </submittedName>
</protein>
<dbReference type="EMBL" id="CP043450">
    <property type="protein sequence ID" value="QEM09180.1"/>
    <property type="molecule type" value="Genomic_DNA"/>
</dbReference>
<dbReference type="RefSeq" id="WP_112569911.1">
    <property type="nucleotide sequence ID" value="NZ_CP043450.1"/>
</dbReference>
<sequence>MVWIRRLVKPSLPRRVWVGLVCFLLWAFSFQLCKAQTFAEWFSQKKTQIKYLTQQIAALNQYGSYVRQGYQIAKGGWNGIGNWVLAEFNGHSAYYSSLRRVNPAIRDNPKADSTLLYAEGIPLVFDRLDGLSALGQGDQEYIAKVKAAVLEETDKDVAELDLVMTDGKVEMRDDKRIRRLDLIYERVRDKLGFSISFGNAVRVLIVQRRNSINDINTLKSIYGKDEQGER</sequence>
<evidence type="ECO:0000313" key="2">
    <source>
        <dbReference type="Proteomes" id="UP000251402"/>
    </source>
</evidence>